<proteinExistence type="predicted"/>
<gene>
    <name evidence="1" type="ORF">LSH36_1367g00018</name>
</gene>
<dbReference type="EMBL" id="JAODUP010001367">
    <property type="protein sequence ID" value="KAK2140399.1"/>
    <property type="molecule type" value="Genomic_DNA"/>
</dbReference>
<comment type="caution">
    <text evidence="1">The sequence shown here is derived from an EMBL/GenBank/DDBJ whole genome shotgun (WGS) entry which is preliminary data.</text>
</comment>
<dbReference type="Proteomes" id="UP001208570">
    <property type="component" value="Unassembled WGS sequence"/>
</dbReference>
<keyword evidence="2" id="KW-1185">Reference proteome</keyword>
<evidence type="ECO:0000313" key="2">
    <source>
        <dbReference type="Proteomes" id="UP001208570"/>
    </source>
</evidence>
<evidence type="ECO:0000313" key="1">
    <source>
        <dbReference type="EMBL" id="KAK2140399.1"/>
    </source>
</evidence>
<accession>A0AAD9IT57</accession>
<organism evidence="1 2">
    <name type="scientific">Paralvinella palmiformis</name>
    <dbReference type="NCBI Taxonomy" id="53620"/>
    <lineage>
        <taxon>Eukaryota</taxon>
        <taxon>Metazoa</taxon>
        <taxon>Spiralia</taxon>
        <taxon>Lophotrochozoa</taxon>
        <taxon>Annelida</taxon>
        <taxon>Polychaeta</taxon>
        <taxon>Sedentaria</taxon>
        <taxon>Canalipalpata</taxon>
        <taxon>Terebellida</taxon>
        <taxon>Terebelliformia</taxon>
        <taxon>Alvinellidae</taxon>
        <taxon>Paralvinella</taxon>
    </lineage>
</organism>
<reference evidence="1" key="1">
    <citation type="journal article" date="2023" name="Mol. Biol. Evol.">
        <title>Third-Generation Sequencing Reveals the Adaptive Role of the Epigenome in Three Deep-Sea Polychaetes.</title>
        <authorList>
            <person name="Perez M."/>
            <person name="Aroh O."/>
            <person name="Sun Y."/>
            <person name="Lan Y."/>
            <person name="Juniper S.K."/>
            <person name="Young C.R."/>
            <person name="Angers B."/>
            <person name="Qian P.Y."/>
        </authorList>
    </citation>
    <scope>NUCLEOTIDE SEQUENCE</scope>
    <source>
        <strain evidence="1">P08H-3</strain>
    </source>
</reference>
<protein>
    <submittedName>
        <fullName evidence="1">Uncharacterized protein</fullName>
    </submittedName>
</protein>
<sequence length="72" mass="8281">MLNLFITNVFIPTITNPIRICYSSPNLIDNIFTKFKPNEDISSGILTIDMFDNLPVLWSWVSLPTSKEFQKS</sequence>
<name>A0AAD9IT57_9ANNE</name>
<dbReference type="AlphaFoldDB" id="A0AAD9IT57"/>